<dbReference type="RefSeq" id="WP_120545509.1">
    <property type="nucleotide sequence ID" value="NZ_RAVZ01000481.1"/>
</dbReference>
<dbReference type="PROSITE" id="PS51257">
    <property type="entry name" value="PROKAR_LIPOPROTEIN"/>
    <property type="match status" value="1"/>
</dbReference>
<organism evidence="1 2">
    <name type="scientific">Corallococcus terminator</name>
    <dbReference type="NCBI Taxonomy" id="2316733"/>
    <lineage>
        <taxon>Bacteria</taxon>
        <taxon>Pseudomonadati</taxon>
        <taxon>Myxococcota</taxon>
        <taxon>Myxococcia</taxon>
        <taxon>Myxococcales</taxon>
        <taxon>Cystobacterineae</taxon>
        <taxon>Myxococcaceae</taxon>
        <taxon>Corallococcus</taxon>
    </lineage>
</organism>
<evidence type="ECO:0000313" key="1">
    <source>
        <dbReference type="EMBL" id="RKG72213.1"/>
    </source>
</evidence>
<gene>
    <name evidence="1" type="ORF">D7V88_38480</name>
</gene>
<dbReference type="Proteomes" id="UP000268094">
    <property type="component" value="Unassembled WGS sequence"/>
</dbReference>
<name>A0A3A8I3L4_9BACT</name>
<sequence length="433" mass="47134">MLRTVITAAIGLGLLATGCAPDSEAPVKVSVLSLSSNGKYVPTQVELTTIEDIVGLKGTVGDLQGGARIVIDVNDPALNNATEETIGEVLLKKAGHDVKASYISQKDPATGEDILWPADFHSWNMVTSYYNLERANEYFRTVGNMKSIDFEPVPTLYYFPEFVIAQNSKDPARDNAIFYPILQSFLVLPFEEIQRAPLPLNAGVMAHEYSHLVFNRLAYASQSFPLSLITWSQESPSQGANVLKSFDEGLADYHAYGATCRSPHGCDPAFLSSSFDNGPFSAVTAERDISKGDRCMSQQLWNNLVGLDVNTFSGGGNEYKVGTILASALFQAGRAQNQEAVLQRAVVAAYYDTSPTNPGIFQFTERFLNNQLGFTLALPALAIIGHISDLELRKAVCNEFVDHLRIPREWLIGDNYCPASTSAGATCPSIVIN</sequence>
<dbReference type="SUPFAM" id="SSF55486">
    <property type="entry name" value="Metalloproteases ('zincins'), catalytic domain"/>
    <property type="match status" value="1"/>
</dbReference>
<accession>A0A3A8I3L4</accession>
<dbReference type="OrthoDB" id="5493276at2"/>
<dbReference type="AlphaFoldDB" id="A0A3A8I3L4"/>
<keyword evidence="2" id="KW-1185">Reference proteome</keyword>
<comment type="caution">
    <text evidence="1">The sequence shown here is derived from an EMBL/GenBank/DDBJ whole genome shotgun (WGS) entry which is preliminary data.</text>
</comment>
<evidence type="ECO:0000313" key="2">
    <source>
        <dbReference type="Proteomes" id="UP000268094"/>
    </source>
</evidence>
<proteinExistence type="predicted"/>
<reference evidence="2" key="1">
    <citation type="submission" date="2018-09" db="EMBL/GenBank/DDBJ databases">
        <authorList>
            <person name="Livingstone P.G."/>
            <person name="Whitworth D.E."/>
        </authorList>
    </citation>
    <scope>NUCLEOTIDE SEQUENCE [LARGE SCALE GENOMIC DNA]</scope>
    <source>
        <strain evidence="2">CA054A</strain>
    </source>
</reference>
<protein>
    <submittedName>
        <fullName evidence="1">Uncharacterized protein</fullName>
    </submittedName>
</protein>
<dbReference type="EMBL" id="RAVZ01000481">
    <property type="protein sequence ID" value="RKG72213.1"/>
    <property type="molecule type" value="Genomic_DNA"/>
</dbReference>